<organism evidence="3 4">
    <name type="scientific">Helicostylum pulchrum</name>
    <dbReference type="NCBI Taxonomy" id="562976"/>
    <lineage>
        <taxon>Eukaryota</taxon>
        <taxon>Fungi</taxon>
        <taxon>Fungi incertae sedis</taxon>
        <taxon>Mucoromycota</taxon>
        <taxon>Mucoromycotina</taxon>
        <taxon>Mucoromycetes</taxon>
        <taxon>Mucorales</taxon>
        <taxon>Mucorineae</taxon>
        <taxon>Mucoraceae</taxon>
        <taxon>Helicostylum</taxon>
    </lineage>
</organism>
<dbReference type="CDD" id="cd03039">
    <property type="entry name" value="GST_N_Sigma_like"/>
    <property type="match status" value="1"/>
</dbReference>
<dbReference type="InterPro" id="IPR004046">
    <property type="entry name" value="GST_C"/>
</dbReference>
<proteinExistence type="predicted"/>
<feature type="domain" description="GST C-terminal" evidence="2">
    <location>
        <begin position="94"/>
        <end position="206"/>
    </location>
</feature>
<evidence type="ECO:0008006" key="5">
    <source>
        <dbReference type="Google" id="ProtNLM"/>
    </source>
</evidence>
<evidence type="ECO:0000313" key="4">
    <source>
        <dbReference type="Proteomes" id="UP001476247"/>
    </source>
</evidence>
<dbReference type="InterPro" id="IPR050213">
    <property type="entry name" value="GST_superfamily"/>
</dbReference>
<sequence length="206" mass="23923">MEKITLYYFLVNNNVTLARGENIKLLLEDAGLEHEYVRLRMGEDWSDRKVQIIEDGLYSGTLPYIEVGGKKFGRTIPIMRYISVKLGNKYHGANDEENQLLDSVADITDDWFESMKNAFWGSDEAKTKHVKDGTPKFLNIFERYYSAQEGPYILGEKISYSDFLVYHLLDDDKALNRLAEYPNLQKLVQSFVERPNIKKYLTTLSE</sequence>
<dbReference type="SUPFAM" id="SSF47616">
    <property type="entry name" value="GST C-terminal domain-like"/>
    <property type="match status" value="1"/>
</dbReference>
<dbReference type="Proteomes" id="UP001476247">
    <property type="component" value="Unassembled WGS sequence"/>
</dbReference>
<dbReference type="PANTHER" id="PTHR11571">
    <property type="entry name" value="GLUTATHIONE S-TRANSFERASE"/>
    <property type="match status" value="1"/>
</dbReference>
<feature type="domain" description="GST N-terminal" evidence="1">
    <location>
        <begin position="2"/>
        <end position="90"/>
    </location>
</feature>
<dbReference type="InterPro" id="IPR036282">
    <property type="entry name" value="Glutathione-S-Trfase_C_sf"/>
</dbReference>
<accession>A0ABP9YHV8</accession>
<evidence type="ECO:0000259" key="2">
    <source>
        <dbReference type="PROSITE" id="PS50405"/>
    </source>
</evidence>
<dbReference type="PANTHER" id="PTHR11571:SF150">
    <property type="entry name" value="GLUTATHIONE S-TRANSFERASE"/>
    <property type="match status" value="1"/>
</dbReference>
<dbReference type="SFLD" id="SFLDS00019">
    <property type="entry name" value="Glutathione_Transferase_(cytos"/>
    <property type="match status" value="1"/>
</dbReference>
<keyword evidence="4" id="KW-1185">Reference proteome</keyword>
<protein>
    <recommendedName>
        <fullName evidence="5">Glutathione S-transferase</fullName>
    </recommendedName>
</protein>
<dbReference type="InterPro" id="IPR004045">
    <property type="entry name" value="Glutathione_S-Trfase_N"/>
</dbReference>
<dbReference type="PROSITE" id="PS50404">
    <property type="entry name" value="GST_NTER"/>
    <property type="match status" value="1"/>
</dbReference>
<dbReference type="InterPro" id="IPR010987">
    <property type="entry name" value="Glutathione-S-Trfase_C-like"/>
</dbReference>
<dbReference type="SUPFAM" id="SSF52833">
    <property type="entry name" value="Thioredoxin-like"/>
    <property type="match status" value="1"/>
</dbReference>
<comment type="caution">
    <text evidence="3">The sequence shown here is derived from an EMBL/GenBank/DDBJ whole genome shotgun (WGS) entry which is preliminary data.</text>
</comment>
<dbReference type="InterPro" id="IPR036249">
    <property type="entry name" value="Thioredoxin-like_sf"/>
</dbReference>
<dbReference type="Pfam" id="PF14497">
    <property type="entry name" value="GST_C_3"/>
    <property type="match status" value="1"/>
</dbReference>
<dbReference type="InterPro" id="IPR040079">
    <property type="entry name" value="Glutathione_S-Trfase"/>
</dbReference>
<evidence type="ECO:0000259" key="1">
    <source>
        <dbReference type="PROSITE" id="PS50404"/>
    </source>
</evidence>
<dbReference type="Gene3D" id="3.40.30.10">
    <property type="entry name" value="Glutaredoxin"/>
    <property type="match status" value="1"/>
</dbReference>
<name>A0ABP9YHV8_9FUNG</name>
<dbReference type="Gene3D" id="1.20.1050.10">
    <property type="match status" value="1"/>
</dbReference>
<evidence type="ECO:0000313" key="3">
    <source>
        <dbReference type="EMBL" id="GAA5805942.1"/>
    </source>
</evidence>
<reference evidence="3 4" key="1">
    <citation type="submission" date="2024-04" db="EMBL/GenBank/DDBJ databases">
        <title>genome sequences of Mucor flavus KT1a and Helicostylum pulchrum KT1b strains isolation_sourced from the surface of a dry-aged beef.</title>
        <authorList>
            <person name="Toyotome T."/>
            <person name="Hosono M."/>
            <person name="Torimaru M."/>
            <person name="Fukuda K."/>
            <person name="Mikami N."/>
        </authorList>
    </citation>
    <scope>NUCLEOTIDE SEQUENCE [LARGE SCALE GENOMIC DNA]</scope>
    <source>
        <strain evidence="3 4">KT1b</strain>
    </source>
</reference>
<gene>
    <name evidence="3" type="ORF">HPULCUR_011469</name>
</gene>
<dbReference type="EMBL" id="BAABUJ010000054">
    <property type="protein sequence ID" value="GAA5805942.1"/>
    <property type="molecule type" value="Genomic_DNA"/>
</dbReference>
<dbReference type="PROSITE" id="PS50405">
    <property type="entry name" value="GST_CTER"/>
    <property type="match status" value="1"/>
</dbReference>